<accession>A0A645DQU2</accession>
<evidence type="ECO:0000313" key="1">
    <source>
        <dbReference type="EMBL" id="MPM91676.1"/>
    </source>
</evidence>
<sequence length="106" mass="11873">MAANPAELIHQIAQIPAAHADIHIRVRQHRLVIIRKIQLLCNPSPGFRHDLHQPNRPLGGGDCGPVPAFAMDNSGHKKRIQAEFRAVALDLQRIIQAVFPFFHKIV</sequence>
<name>A0A645DQU2_9ZZZZ</name>
<comment type="caution">
    <text evidence="1">The sequence shown here is derived from an EMBL/GenBank/DDBJ whole genome shotgun (WGS) entry which is preliminary data.</text>
</comment>
<dbReference type="AlphaFoldDB" id="A0A645DQU2"/>
<dbReference type="EMBL" id="VSSQ01038706">
    <property type="protein sequence ID" value="MPM91676.1"/>
    <property type="molecule type" value="Genomic_DNA"/>
</dbReference>
<protein>
    <submittedName>
        <fullName evidence="1">Uncharacterized protein</fullName>
    </submittedName>
</protein>
<organism evidence="1">
    <name type="scientific">bioreactor metagenome</name>
    <dbReference type="NCBI Taxonomy" id="1076179"/>
    <lineage>
        <taxon>unclassified sequences</taxon>
        <taxon>metagenomes</taxon>
        <taxon>ecological metagenomes</taxon>
    </lineage>
</organism>
<gene>
    <name evidence="1" type="ORF">SDC9_138808</name>
</gene>
<reference evidence="1" key="1">
    <citation type="submission" date="2019-08" db="EMBL/GenBank/DDBJ databases">
        <authorList>
            <person name="Kucharzyk K."/>
            <person name="Murdoch R.W."/>
            <person name="Higgins S."/>
            <person name="Loffler F."/>
        </authorList>
    </citation>
    <scope>NUCLEOTIDE SEQUENCE</scope>
</reference>
<proteinExistence type="predicted"/>